<dbReference type="EMBL" id="WIXE01010652">
    <property type="protein sequence ID" value="KAK5977395.1"/>
    <property type="molecule type" value="Genomic_DNA"/>
</dbReference>
<evidence type="ECO:0000313" key="1">
    <source>
        <dbReference type="EMBL" id="KAK5977395.1"/>
    </source>
</evidence>
<comment type="caution">
    <text evidence="1">The sequence shown here is derived from an EMBL/GenBank/DDBJ whole genome shotgun (WGS) entry which is preliminary data.</text>
</comment>
<organism evidence="1 2">
    <name type="scientific">Trichostrongylus colubriformis</name>
    <name type="common">Black scour worm</name>
    <dbReference type="NCBI Taxonomy" id="6319"/>
    <lineage>
        <taxon>Eukaryota</taxon>
        <taxon>Metazoa</taxon>
        <taxon>Ecdysozoa</taxon>
        <taxon>Nematoda</taxon>
        <taxon>Chromadorea</taxon>
        <taxon>Rhabditida</taxon>
        <taxon>Rhabditina</taxon>
        <taxon>Rhabditomorpha</taxon>
        <taxon>Strongyloidea</taxon>
        <taxon>Trichostrongylidae</taxon>
        <taxon>Trichostrongylus</taxon>
    </lineage>
</organism>
<accession>A0AAN8FV02</accession>
<sequence length="60" mass="7001">NEQHGGYLNMACGVGMSEDELDELFSRLATEYARFTRKNGFFMPEEISRRNDLDDYESDE</sequence>
<dbReference type="Gene3D" id="3.90.1150.10">
    <property type="entry name" value="Aspartate Aminotransferase, domain 1"/>
    <property type="match status" value="1"/>
</dbReference>
<proteinExistence type="predicted"/>
<feature type="non-terminal residue" evidence="1">
    <location>
        <position position="1"/>
    </location>
</feature>
<name>A0AAN8FV02_TRICO</name>
<evidence type="ECO:0000313" key="2">
    <source>
        <dbReference type="Proteomes" id="UP001331761"/>
    </source>
</evidence>
<dbReference type="AlphaFoldDB" id="A0AAN8FV02"/>
<keyword evidence="2" id="KW-1185">Reference proteome</keyword>
<protein>
    <submittedName>
        <fullName evidence="1">Uncharacterized protein</fullName>
    </submittedName>
</protein>
<dbReference type="Proteomes" id="UP001331761">
    <property type="component" value="Unassembled WGS sequence"/>
</dbReference>
<reference evidence="1 2" key="1">
    <citation type="submission" date="2019-10" db="EMBL/GenBank/DDBJ databases">
        <title>Assembly and Annotation for the nematode Trichostrongylus colubriformis.</title>
        <authorList>
            <person name="Martin J."/>
        </authorList>
    </citation>
    <scope>NUCLEOTIDE SEQUENCE [LARGE SCALE GENOMIC DNA]</scope>
    <source>
        <strain evidence="1">G859</strain>
        <tissue evidence="1">Whole worm</tissue>
    </source>
</reference>
<dbReference type="InterPro" id="IPR015422">
    <property type="entry name" value="PyrdxlP-dep_Trfase_small"/>
</dbReference>
<gene>
    <name evidence="1" type="ORF">GCK32_009714</name>
</gene>